<organism evidence="2 3">
    <name type="scientific">Mycolicibacterium madagascariense</name>
    <dbReference type="NCBI Taxonomy" id="212765"/>
    <lineage>
        <taxon>Bacteria</taxon>
        <taxon>Bacillati</taxon>
        <taxon>Actinomycetota</taxon>
        <taxon>Actinomycetes</taxon>
        <taxon>Mycobacteriales</taxon>
        <taxon>Mycobacteriaceae</taxon>
        <taxon>Mycolicibacterium</taxon>
    </lineage>
</organism>
<proteinExistence type="predicted"/>
<dbReference type="GO" id="GO:0032259">
    <property type="term" value="P:methylation"/>
    <property type="evidence" value="ECO:0007669"/>
    <property type="project" value="InterPro"/>
</dbReference>
<dbReference type="AlphaFoldDB" id="A0A7I7XQW1"/>
<reference evidence="2 3" key="1">
    <citation type="journal article" date="2019" name="Emerg. Microbes Infect.">
        <title>Comprehensive subspecies identification of 175 nontuberculous mycobacteria species based on 7547 genomic profiles.</title>
        <authorList>
            <person name="Matsumoto Y."/>
            <person name="Kinjo T."/>
            <person name="Motooka D."/>
            <person name="Nabeya D."/>
            <person name="Jung N."/>
            <person name="Uechi K."/>
            <person name="Horii T."/>
            <person name="Iida T."/>
            <person name="Fujita J."/>
            <person name="Nakamura S."/>
        </authorList>
    </citation>
    <scope>NUCLEOTIDE SEQUENCE [LARGE SCALE GENOMIC DNA]</scope>
    <source>
        <strain evidence="2 3">JCM 13574</strain>
        <plasmid evidence="3">pjcm13574 dna</plasmid>
    </source>
</reference>
<dbReference type="Gene3D" id="3.40.50.150">
    <property type="entry name" value="Vaccinia Virus protein VP39"/>
    <property type="match status" value="1"/>
</dbReference>
<keyword evidence="2" id="KW-0614">Plasmid</keyword>
<gene>
    <name evidence="2" type="ORF">MMAD_56870</name>
</gene>
<dbReference type="KEGG" id="mmag:MMAD_56870"/>
<dbReference type="InterPro" id="IPR029063">
    <property type="entry name" value="SAM-dependent_MTases_sf"/>
</dbReference>
<dbReference type="InterPro" id="IPR011639">
    <property type="entry name" value="MethylTrfase_TaqI-like_dom"/>
</dbReference>
<name>A0A7I7XQW1_9MYCO</name>
<geneLocation type="plasmid" evidence="3">
    <name>pjcm13574 dna</name>
</geneLocation>
<accession>A0A7I7XQW1</accession>
<dbReference type="Pfam" id="PF07669">
    <property type="entry name" value="Eco57I"/>
    <property type="match status" value="1"/>
</dbReference>
<evidence type="ECO:0000313" key="2">
    <source>
        <dbReference type="EMBL" id="BBZ31392.1"/>
    </source>
</evidence>
<sequence length="209" mass="22909">MLTDTFQITEAGDTMDAELFPQNNDRIIAQQASPIRVIVGNPPYKSGQGSANDNNAKQPYPTLDAAISTTYAARSTAKLKSKLYDSYVRAIRWATDRIGDTGIVAYVTNSGWLTGNTTDGLRIAMPEEFSALYIYDLRGNQRQTDWRTEGGKIFDDGSQTGAAILIAVKNPAATGPCRIHYRDIGDGLSREDKLAIVATSQFTTMAWSW</sequence>
<dbReference type="PROSITE" id="PS00092">
    <property type="entry name" value="N6_MTASE"/>
    <property type="match status" value="1"/>
</dbReference>
<dbReference type="GO" id="GO:0006304">
    <property type="term" value="P:DNA modification"/>
    <property type="evidence" value="ECO:0007669"/>
    <property type="project" value="InterPro"/>
</dbReference>
<dbReference type="GO" id="GO:0009007">
    <property type="term" value="F:site-specific DNA-methyltransferase (adenine-specific) activity"/>
    <property type="evidence" value="ECO:0007669"/>
    <property type="project" value="UniProtKB-EC"/>
</dbReference>
<dbReference type="EMBL" id="AP022611">
    <property type="protein sequence ID" value="BBZ31392.1"/>
    <property type="molecule type" value="Genomic_DNA"/>
</dbReference>
<keyword evidence="3" id="KW-1185">Reference proteome</keyword>
<dbReference type="GO" id="GO:0003676">
    <property type="term" value="F:nucleic acid binding"/>
    <property type="evidence" value="ECO:0007669"/>
    <property type="project" value="InterPro"/>
</dbReference>
<dbReference type="SUPFAM" id="SSF53335">
    <property type="entry name" value="S-adenosyl-L-methionine-dependent methyltransferases"/>
    <property type="match status" value="1"/>
</dbReference>
<dbReference type="InterPro" id="IPR002052">
    <property type="entry name" value="DNA_methylase_N6_adenine_CS"/>
</dbReference>
<feature type="domain" description="Type II methyltransferase M.TaqI-like" evidence="1">
    <location>
        <begin position="31"/>
        <end position="139"/>
    </location>
</feature>
<evidence type="ECO:0000259" key="1">
    <source>
        <dbReference type="Pfam" id="PF07669"/>
    </source>
</evidence>
<evidence type="ECO:0000313" key="3">
    <source>
        <dbReference type="Proteomes" id="UP000466517"/>
    </source>
</evidence>
<protein>
    <recommendedName>
        <fullName evidence="1">Type II methyltransferase M.TaqI-like domain-containing protein</fullName>
    </recommendedName>
</protein>
<dbReference type="Proteomes" id="UP000466517">
    <property type="component" value="Plasmid pJCM13574"/>
</dbReference>